<dbReference type="Gene3D" id="3.20.20.60">
    <property type="entry name" value="Phosphoenolpyruvate-binding domains"/>
    <property type="match status" value="1"/>
</dbReference>
<name>A0ABV7TCB7_9RHOB</name>
<dbReference type="CDD" id="cd00377">
    <property type="entry name" value="ICL_PEPM"/>
    <property type="match status" value="1"/>
</dbReference>
<dbReference type="SUPFAM" id="SSF51621">
    <property type="entry name" value="Phosphoenolpyruvate/pyruvate domain"/>
    <property type="match status" value="1"/>
</dbReference>
<reference evidence="2" key="1">
    <citation type="journal article" date="2019" name="Int. J. Syst. Evol. Microbiol.">
        <title>The Global Catalogue of Microorganisms (GCM) 10K type strain sequencing project: providing services to taxonomists for standard genome sequencing and annotation.</title>
        <authorList>
            <consortium name="The Broad Institute Genomics Platform"/>
            <consortium name="The Broad Institute Genome Sequencing Center for Infectious Disease"/>
            <person name="Wu L."/>
            <person name="Ma J."/>
        </authorList>
    </citation>
    <scope>NUCLEOTIDE SEQUENCE [LARGE SCALE GENOMIC DNA]</scope>
    <source>
        <strain evidence="2">KCTC 42911</strain>
    </source>
</reference>
<dbReference type="EMBL" id="JBHRXI010000004">
    <property type="protein sequence ID" value="MFC3613216.1"/>
    <property type="molecule type" value="Genomic_DNA"/>
</dbReference>
<organism evidence="1 2">
    <name type="scientific">Lutimaribacter marinistellae</name>
    <dbReference type="NCBI Taxonomy" id="1820329"/>
    <lineage>
        <taxon>Bacteria</taxon>
        <taxon>Pseudomonadati</taxon>
        <taxon>Pseudomonadota</taxon>
        <taxon>Alphaproteobacteria</taxon>
        <taxon>Rhodobacterales</taxon>
        <taxon>Roseobacteraceae</taxon>
        <taxon>Lutimaribacter</taxon>
    </lineage>
</organism>
<dbReference type="RefSeq" id="WP_386734388.1">
    <property type="nucleotide sequence ID" value="NZ_JBHRXI010000004.1"/>
</dbReference>
<dbReference type="PANTHER" id="PTHR42905:SF16">
    <property type="entry name" value="CARBOXYPHOSPHONOENOLPYRUVATE PHOSPHONOMUTASE-LIKE PROTEIN (AFU_ORTHOLOGUE AFUA_5G07230)"/>
    <property type="match status" value="1"/>
</dbReference>
<accession>A0ABV7TCB7</accession>
<proteinExistence type="predicted"/>
<comment type="caution">
    <text evidence="1">The sequence shown here is derived from an EMBL/GenBank/DDBJ whole genome shotgun (WGS) entry which is preliminary data.</text>
</comment>
<keyword evidence="2" id="KW-1185">Reference proteome</keyword>
<dbReference type="InterPro" id="IPR040442">
    <property type="entry name" value="Pyrv_kinase-like_dom_sf"/>
</dbReference>
<dbReference type="Proteomes" id="UP001595629">
    <property type="component" value="Unassembled WGS sequence"/>
</dbReference>
<evidence type="ECO:0000313" key="2">
    <source>
        <dbReference type="Proteomes" id="UP001595629"/>
    </source>
</evidence>
<dbReference type="Gene3D" id="6.10.250.2750">
    <property type="match status" value="1"/>
</dbReference>
<gene>
    <name evidence="1" type="ORF">ACFORG_05535</name>
</gene>
<dbReference type="Pfam" id="PF13714">
    <property type="entry name" value="PEP_mutase"/>
    <property type="match status" value="1"/>
</dbReference>
<evidence type="ECO:0000313" key="1">
    <source>
        <dbReference type="EMBL" id="MFC3613216.1"/>
    </source>
</evidence>
<dbReference type="PANTHER" id="PTHR42905">
    <property type="entry name" value="PHOSPHOENOLPYRUVATE CARBOXYLASE"/>
    <property type="match status" value="1"/>
</dbReference>
<sequence>MPTQAQKAETMKALHEGGETFLIPGPWDIASARVFEALGFKALATTSGGLAYALGKLDGQVTLEEKAAHCRALSEATSIPITADLENGYAHDADGVAETIRHIAGTGVVGGSIEDWNGEDIYDFNHAVERIEAAVEAARSLDFPFAVIGRCENLLRKKNDMDDTIRRLKAYEAAGVDVLFAPGLRTAEEVRTVVDEISKPLSVVAMNPDLTLAALAEAGARRVSVGGGMAVAAYGTLVDGAREMKEDGTFTWMKGITAENAIEPLLKKG</sequence>
<dbReference type="InterPro" id="IPR015813">
    <property type="entry name" value="Pyrv/PenolPyrv_kinase-like_dom"/>
</dbReference>
<dbReference type="InterPro" id="IPR039556">
    <property type="entry name" value="ICL/PEPM"/>
</dbReference>
<protein>
    <submittedName>
        <fullName evidence="1">Oxaloacetate decarboxylase</fullName>
    </submittedName>
</protein>